<dbReference type="Gene3D" id="3.30.429.10">
    <property type="entry name" value="Macrophage Migration Inhibitory Factor"/>
    <property type="match status" value="1"/>
</dbReference>
<protein>
    <submittedName>
        <fullName evidence="3">4-oxalocrotonate tautomerase</fullName>
    </submittedName>
</protein>
<keyword evidence="1" id="KW-0413">Isomerase</keyword>
<feature type="domain" description="4-oxalocrotonate tautomerase-like" evidence="2">
    <location>
        <begin position="69"/>
        <end position="127"/>
    </location>
</feature>
<dbReference type="InterPro" id="IPR004370">
    <property type="entry name" value="4-OT-like_dom"/>
</dbReference>
<dbReference type="GO" id="GO:0016853">
    <property type="term" value="F:isomerase activity"/>
    <property type="evidence" value="ECO:0007669"/>
    <property type="project" value="UniProtKB-KW"/>
</dbReference>
<dbReference type="Pfam" id="PF01361">
    <property type="entry name" value="Tautomerase"/>
    <property type="match status" value="1"/>
</dbReference>
<dbReference type="AlphaFoldDB" id="A0A4S8NPA8"/>
<accession>A0A4S8NPA8</accession>
<sequence length="146" mass="15500">MPQIQLTVPTGALTEEGASTIQAQLAGTLLKWEGAPDTAFFRAQAWAFLHELPTGAQITAEDDEPRFRVDVTVPAGALNDERRAGLVREVTAQVLAAAGLTADQALRVWVLIHEQADGTWGAGGQIFRYADLVALATAAPAGDKHE</sequence>
<reference evidence="3 4" key="1">
    <citation type="journal article" date="2009" name="Int. J. Syst. Evol. Microbiol.">
        <title>Nocardioides caeni sp. nov., isolated from wastewater.</title>
        <authorList>
            <person name="Yoon J.H."/>
            <person name="Kang S.J."/>
            <person name="Park S."/>
            <person name="Kim W."/>
            <person name="Oh T.K."/>
        </authorList>
    </citation>
    <scope>NUCLEOTIDE SEQUENCE [LARGE SCALE GENOMIC DNA]</scope>
    <source>
        <strain evidence="3 4">DSM 23134</strain>
    </source>
</reference>
<name>A0A4S8NPA8_9ACTN</name>
<dbReference type="Proteomes" id="UP000307087">
    <property type="component" value="Unassembled WGS sequence"/>
</dbReference>
<dbReference type="RefSeq" id="WP_136561016.1">
    <property type="nucleotide sequence ID" value="NZ_BAABLS010000002.1"/>
</dbReference>
<evidence type="ECO:0000259" key="2">
    <source>
        <dbReference type="Pfam" id="PF01361"/>
    </source>
</evidence>
<dbReference type="OrthoDB" id="1438441at2"/>
<evidence type="ECO:0000313" key="3">
    <source>
        <dbReference type="EMBL" id="THV18301.1"/>
    </source>
</evidence>
<proteinExistence type="predicted"/>
<dbReference type="EMBL" id="STGW01000001">
    <property type="protein sequence ID" value="THV18301.1"/>
    <property type="molecule type" value="Genomic_DNA"/>
</dbReference>
<evidence type="ECO:0000313" key="4">
    <source>
        <dbReference type="Proteomes" id="UP000307087"/>
    </source>
</evidence>
<dbReference type="SUPFAM" id="SSF55331">
    <property type="entry name" value="Tautomerase/MIF"/>
    <property type="match status" value="1"/>
</dbReference>
<organism evidence="3 4">
    <name type="scientific">Nocardioides caeni</name>
    <dbReference type="NCBI Taxonomy" id="574700"/>
    <lineage>
        <taxon>Bacteria</taxon>
        <taxon>Bacillati</taxon>
        <taxon>Actinomycetota</taxon>
        <taxon>Actinomycetes</taxon>
        <taxon>Propionibacteriales</taxon>
        <taxon>Nocardioidaceae</taxon>
        <taxon>Nocardioides</taxon>
    </lineage>
</organism>
<gene>
    <name evidence="3" type="ORF">E9934_01300</name>
</gene>
<evidence type="ECO:0000256" key="1">
    <source>
        <dbReference type="ARBA" id="ARBA00023235"/>
    </source>
</evidence>
<keyword evidence="4" id="KW-1185">Reference proteome</keyword>
<dbReference type="InterPro" id="IPR014347">
    <property type="entry name" value="Tautomerase/MIF_sf"/>
</dbReference>
<comment type="caution">
    <text evidence="3">The sequence shown here is derived from an EMBL/GenBank/DDBJ whole genome shotgun (WGS) entry which is preliminary data.</text>
</comment>